<organism evidence="1 2">
    <name type="scientific">Glossina austeni</name>
    <name type="common">Savannah tsetse fly</name>
    <dbReference type="NCBI Taxonomy" id="7395"/>
    <lineage>
        <taxon>Eukaryota</taxon>
        <taxon>Metazoa</taxon>
        <taxon>Ecdysozoa</taxon>
        <taxon>Arthropoda</taxon>
        <taxon>Hexapoda</taxon>
        <taxon>Insecta</taxon>
        <taxon>Pterygota</taxon>
        <taxon>Neoptera</taxon>
        <taxon>Endopterygota</taxon>
        <taxon>Diptera</taxon>
        <taxon>Brachycera</taxon>
        <taxon>Muscomorpha</taxon>
        <taxon>Hippoboscoidea</taxon>
        <taxon>Glossinidae</taxon>
        <taxon>Glossina</taxon>
    </lineage>
</organism>
<dbReference type="Proteomes" id="UP000078200">
    <property type="component" value="Unassembled WGS sequence"/>
</dbReference>
<sequence>MNVSIVDYYARFSSTVLWYISTKSRFPLAASFAKDLKQIQNSEKLCCVHFSGTDDPAALKPTTLKSKWKHFRVCITLGAKRKEAQKENTNSWQNSIYIKYKKYEKLHLKSWLMFSRFTDLATQQQYQLQHQHQHQH</sequence>
<dbReference type="VEuPathDB" id="VectorBase:GAUT014085"/>
<protein>
    <submittedName>
        <fullName evidence="1">Uncharacterized protein</fullName>
    </submittedName>
</protein>
<name>A0A1A9USP2_GLOAU</name>
<accession>A0A1A9USP2</accession>
<evidence type="ECO:0000313" key="2">
    <source>
        <dbReference type="Proteomes" id="UP000078200"/>
    </source>
</evidence>
<reference evidence="1" key="1">
    <citation type="submission" date="2020-05" db="UniProtKB">
        <authorList>
            <consortium name="EnsemblMetazoa"/>
        </authorList>
    </citation>
    <scope>IDENTIFICATION</scope>
    <source>
        <strain evidence="1">TTRI</strain>
    </source>
</reference>
<dbReference type="AlphaFoldDB" id="A0A1A9USP2"/>
<evidence type="ECO:0000313" key="1">
    <source>
        <dbReference type="EnsemblMetazoa" id="GAUT014085-PA"/>
    </source>
</evidence>
<dbReference type="EnsemblMetazoa" id="GAUT014085-RA">
    <property type="protein sequence ID" value="GAUT014085-PA"/>
    <property type="gene ID" value="GAUT014085"/>
</dbReference>
<proteinExistence type="predicted"/>
<keyword evidence="2" id="KW-1185">Reference proteome</keyword>